<gene>
    <name evidence="1" type="ORF">ACA1_202240</name>
</gene>
<dbReference type="GeneID" id="14917028"/>
<proteinExistence type="predicted"/>
<name>L8GTL3_ACACF</name>
<dbReference type="Proteomes" id="UP000011083">
    <property type="component" value="Unassembled WGS sequence"/>
</dbReference>
<dbReference type="EMBL" id="KB008001">
    <property type="protein sequence ID" value="ELR16262.1"/>
    <property type="molecule type" value="Genomic_DNA"/>
</dbReference>
<protein>
    <submittedName>
        <fullName evidence="1">Uncharacterized protein</fullName>
    </submittedName>
</protein>
<reference evidence="1 2" key="1">
    <citation type="journal article" date="2013" name="Genome Biol.">
        <title>Genome of Acanthamoeba castellanii highlights extensive lateral gene transfer and early evolution of tyrosine kinase signaling.</title>
        <authorList>
            <person name="Clarke M."/>
            <person name="Lohan A.J."/>
            <person name="Liu B."/>
            <person name="Lagkouvardos I."/>
            <person name="Roy S."/>
            <person name="Zafar N."/>
            <person name="Bertelli C."/>
            <person name="Schilde C."/>
            <person name="Kianianmomeni A."/>
            <person name="Burglin T.R."/>
            <person name="Frech C."/>
            <person name="Turcotte B."/>
            <person name="Kopec K.O."/>
            <person name="Synnott J.M."/>
            <person name="Choo C."/>
            <person name="Paponov I."/>
            <person name="Finkler A."/>
            <person name="Soon Heng Tan C."/>
            <person name="Hutchins A.P."/>
            <person name="Weinmeier T."/>
            <person name="Rattei T."/>
            <person name="Chu J.S."/>
            <person name="Gimenez G."/>
            <person name="Irimia M."/>
            <person name="Rigden D.J."/>
            <person name="Fitzpatrick D.A."/>
            <person name="Lorenzo-Morales J."/>
            <person name="Bateman A."/>
            <person name="Chiu C.H."/>
            <person name="Tang P."/>
            <person name="Hegemann P."/>
            <person name="Fromm H."/>
            <person name="Raoult D."/>
            <person name="Greub G."/>
            <person name="Miranda-Saavedra D."/>
            <person name="Chen N."/>
            <person name="Nash P."/>
            <person name="Ginger M.L."/>
            <person name="Horn M."/>
            <person name="Schaap P."/>
            <person name="Caler L."/>
            <person name="Loftus B."/>
        </authorList>
    </citation>
    <scope>NUCLEOTIDE SEQUENCE [LARGE SCALE GENOMIC DNA]</scope>
    <source>
        <strain evidence="1 2">Neff</strain>
    </source>
</reference>
<evidence type="ECO:0000313" key="2">
    <source>
        <dbReference type="Proteomes" id="UP000011083"/>
    </source>
</evidence>
<dbReference type="RefSeq" id="XP_004338275.1">
    <property type="nucleotide sequence ID" value="XM_004338227.1"/>
</dbReference>
<keyword evidence="2" id="KW-1185">Reference proteome</keyword>
<evidence type="ECO:0000313" key="1">
    <source>
        <dbReference type="EMBL" id="ELR16262.1"/>
    </source>
</evidence>
<accession>L8GTL3</accession>
<dbReference type="VEuPathDB" id="AmoebaDB:ACA1_202240"/>
<dbReference type="KEGG" id="acan:ACA1_202240"/>
<dbReference type="AlphaFoldDB" id="L8GTL3"/>
<sequence>MAQLCQTGALDTAAWLSDLELTLGQTIPIAKHCPPVEDEAASLMGKRVSMTIDWTHADAPQT</sequence>
<organism evidence="1 2">
    <name type="scientific">Acanthamoeba castellanii (strain ATCC 30010 / Neff)</name>
    <dbReference type="NCBI Taxonomy" id="1257118"/>
    <lineage>
        <taxon>Eukaryota</taxon>
        <taxon>Amoebozoa</taxon>
        <taxon>Discosea</taxon>
        <taxon>Longamoebia</taxon>
        <taxon>Centramoebida</taxon>
        <taxon>Acanthamoebidae</taxon>
        <taxon>Acanthamoeba</taxon>
    </lineage>
</organism>